<evidence type="ECO:0000256" key="2">
    <source>
        <dbReference type="ARBA" id="ARBA00023002"/>
    </source>
</evidence>
<keyword evidence="7" id="KW-1185">Reference proteome</keyword>
<dbReference type="GO" id="GO:0051539">
    <property type="term" value="F:4 iron, 4 sulfur cluster binding"/>
    <property type="evidence" value="ECO:0007669"/>
    <property type="project" value="UniProtKB-UniRule"/>
</dbReference>
<dbReference type="Pfam" id="PF01507">
    <property type="entry name" value="PAPS_reduct"/>
    <property type="match status" value="1"/>
</dbReference>
<dbReference type="GO" id="GO:0046872">
    <property type="term" value="F:metal ion binding"/>
    <property type="evidence" value="ECO:0007669"/>
    <property type="project" value="UniProtKB-KW"/>
</dbReference>
<reference evidence="6 7" key="1">
    <citation type="submission" date="2016-10" db="EMBL/GenBank/DDBJ databases">
        <authorList>
            <person name="de Groot N.N."/>
        </authorList>
    </citation>
    <scope>NUCLEOTIDE SEQUENCE [LARGE SCALE GENOMIC DNA]</scope>
    <source>
        <strain evidence="6 7">GAS232</strain>
    </source>
</reference>
<dbReference type="NCBIfam" id="TIGR00434">
    <property type="entry name" value="cysH"/>
    <property type="match status" value="1"/>
</dbReference>
<evidence type="ECO:0000313" key="7">
    <source>
        <dbReference type="Proteomes" id="UP000182427"/>
    </source>
</evidence>
<evidence type="ECO:0000256" key="4">
    <source>
        <dbReference type="HAMAP-Rule" id="MF_00063"/>
    </source>
</evidence>
<proteinExistence type="inferred from homology"/>
<dbReference type="GO" id="GO:0005737">
    <property type="term" value="C:cytoplasm"/>
    <property type="evidence" value="ECO:0007669"/>
    <property type="project" value="UniProtKB-SubCell"/>
</dbReference>
<feature type="active site" description="Nucleophile; cysteine thiosulfonate intermediate" evidence="4">
    <location>
        <position position="261"/>
    </location>
</feature>
<dbReference type="InterPro" id="IPR014729">
    <property type="entry name" value="Rossmann-like_a/b/a_fold"/>
</dbReference>
<dbReference type="GO" id="GO:0043866">
    <property type="term" value="F:adenylyl-sulfate reductase (thioredoxin) activity"/>
    <property type="evidence" value="ECO:0007669"/>
    <property type="project" value="UniProtKB-EC"/>
</dbReference>
<dbReference type="HAMAP" id="MF_00063">
    <property type="entry name" value="CysH"/>
    <property type="match status" value="1"/>
</dbReference>
<evidence type="ECO:0000259" key="5">
    <source>
        <dbReference type="Pfam" id="PF01507"/>
    </source>
</evidence>
<name>A0A1G7KFS4_9BACT</name>
<feature type="binding site" evidence="4">
    <location>
        <position position="150"/>
    </location>
    <ligand>
        <name>[4Fe-4S] cluster</name>
        <dbReference type="ChEBI" id="CHEBI:49883"/>
    </ligand>
</feature>
<dbReference type="RefSeq" id="WP_083345140.1">
    <property type="nucleotide sequence ID" value="NZ_LT629690.1"/>
</dbReference>
<keyword evidence="2 4" id="KW-0560">Oxidoreductase</keyword>
<dbReference type="AlphaFoldDB" id="A0A1G7KFS4"/>
<feature type="binding site" evidence="4">
    <location>
        <position position="236"/>
    </location>
    <ligand>
        <name>[4Fe-4S] cluster</name>
        <dbReference type="ChEBI" id="CHEBI:49883"/>
    </ligand>
</feature>
<dbReference type="SUPFAM" id="SSF52402">
    <property type="entry name" value="Adenine nucleotide alpha hydrolases-like"/>
    <property type="match status" value="1"/>
</dbReference>
<dbReference type="InterPro" id="IPR004511">
    <property type="entry name" value="PAPS/APS_Rdtase"/>
</dbReference>
<feature type="domain" description="Phosphoadenosine phosphosulphate reductase" evidence="5">
    <location>
        <begin position="71"/>
        <end position="241"/>
    </location>
</feature>
<keyword evidence="4" id="KW-0479">Metal-binding</keyword>
<organism evidence="6 7">
    <name type="scientific">Terriglobus roseus</name>
    <dbReference type="NCBI Taxonomy" id="392734"/>
    <lineage>
        <taxon>Bacteria</taxon>
        <taxon>Pseudomonadati</taxon>
        <taxon>Acidobacteriota</taxon>
        <taxon>Terriglobia</taxon>
        <taxon>Terriglobales</taxon>
        <taxon>Acidobacteriaceae</taxon>
        <taxon>Terriglobus</taxon>
    </lineage>
</organism>
<dbReference type="GO" id="GO:0004604">
    <property type="term" value="F:phosphoadenylyl-sulfate reductase (thioredoxin) activity"/>
    <property type="evidence" value="ECO:0007669"/>
    <property type="project" value="UniProtKB-UniRule"/>
</dbReference>
<evidence type="ECO:0000256" key="3">
    <source>
        <dbReference type="ARBA" id="ARBA00024327"/>
    </source>
</evidence>
<accession>A0A1G7KFS4</accession>
<dbReference type="GO" id="GO:0019379">
    <property type="term" value="P:sulfate assimilation, phosphoadenylyl sulfate reduction by phosphoadenylyl-sulfate reductase (thioredoxin)"/>
    <property type="evidence" value="ECO:0007669"/>
    <property type="project" value="UniProtKB-UniRule"/>
</dbReference>
<dbReference type="PANTHER" id="PTHR46509:SF1">
    <property type="entry name" value="PHOSPHOADENOSINE PHOSPHOSULFATE REDUCTASE"/>
    <property type="match status" value="1"/>
</dbReference>
<comment type="similarity">
    <text evidence="1 4">Belongs to the PAPS reductase family. CysH subfamily.</text>
</comment>
<comment type="subcellular location">
    <subcellularLocation>
        <location evidence="4">Cytoplasm</location>
    </subcellularLocation>
</comment>
<dbReference type="InterPro" id="IPR002500">
    <property type="entry name" value="PAPS_reduct_dom"/>
</dbReference>
<comment type="pathway">
    <text evidence="3 4">Sulfur metabolism; hydrogen sulfide biosynthesis; sulfite from sulfate.</text>
</comment>
<dbReference type="OrthoDB" id="9774475at2"/>
<comment type="catalytic activity">
    <reaction evidence="4">
        <text>[thioredoxin]-disulfide + sulfite + AMP + 2 H(+) = adenosine 5'-phosphosulfate + [thioredoxin]-dithiol</text>
        <dbReference type="Rhea" id="RHEA:21976"/>
        <dbReference type="Rhea" id="RHEA-COMP:10698"/>
        <dbReference type="Rhea" id="RHEA-COMP:10700"/>
        <dbReference type="ChEBI" id="CHEBI:15378"/>
        <dbReference type="ChEBI" id="CHEBI:17359"/>
        <dbReference type="ChEBI" id="CHEBI:29950"/>
        <dbReference type="ChEBI" id="CHEBI:50058"/>
        <dbReference type="ChEBI" id="CHEBI:58243"/>
        <dbReference type="ChEBI" id="CHEBI:456215"/>
        <dbReference type="EC" id="1.8.4.10"/>
    </reaction>
</comment>
<comment type="function">
    <text evidence="4">Catalyzes the formation of sulfite from adenosine 5'-phosphosulfate (APS) using thioredoxin as an electron donor.</text>
</comment>
<keyword evidence="4" id="KW-0408">Iron</keyword>
<comment type="cofactor">
    <cofactor evidence="4">
        <name>[4Fe-4S] cluster</name>
        <dbReference type="ChEBI" id="CHEBI:49883"/>
    </cofactor>
    <text evidence="4">Binds 1 [4Fe-4S] cluster per subunit.</text>
</comment>
<keyword evidence="4" id="KW-0411">Iron-sulfur</keyword>
<dbReference type="GO" id="GO:0070814">
    <property type="term" value="P:hydrogen sulfide biosynthetic process"/>
    <property type="evidence" value="ECO:0007669"/>
    <property type="project" value="UniProtKB-UniRule"/>
</dbReference>
<keyword evidence="4" id="KW-0963">Cytoplasm</keyword>
<feature type="binding site" evidence="4">
    <location>
        <position position="239"/>
    </location>
    <ligand>
        <name>[4Fe-4S] cluster</name>
        <dbReference type="ChEBI" id="CHEBI:49883"/>
    </ligand>
</feature>
<dbReference type="Gene3D" id="3.40.50.620">
    <property type="entry name" value="HUPs"/>
    <property type="match status" value="1"/>
</dbReference>
<dbReference type="PANTHER" id="PTHR46509">
    <property type="entry name" value="PHOSPHOADENOSINE PHOSPHOSULFATE REDUCTASE"/>
    <property type="match status" value="1"/>
</dbReference>
<dbReference type="Proteomes" id="UP000182427">
    <property type="component" value="Chromosome I"/>
</dbReference>
<dbReference type="EC" id="1.8.4.10" evidence="4"/>
<dbReference type="EMBL" id="LT629690">
    <property type="protein sequence ID" value="SDF35860.1"/>
    <property type="molecule type" value="Genomic_DNA"/>
</dbReference>
<evidence type="ECO:0000256" key="1">
    <source>
        <dbReference type="ARBA" id="ARBA00009732"/>
    </source>
</evidence>
<dbReference type="NCBIfam" id="NF002537">
    <property type="entry name" value="PRK02090.1"/>
    <property type="match status" value="1"/>
</dbReference>
<sequence length="277" mass="31316">METSTTPGIVSREHEKEILRAERETERHGGAPVVTGDGNLPELRPELLAQLAHVRELLRTELEGVGEGEACLTCSFQAEDVLLLHLALELRPNIPVLFLETGYHFPETYEYRDRMTREWNLNLTNLLPKKTVAEQESEFGLLYQTEPNRCCGLRKVEPLFDAVANYKVWLTGLRREQARSRTALKEIDDFAVKPDTIVRKLSPFADWTTRDVWQLSAHFNIPLLPLYDLGYTSIGCQPCTTLPTDPNDPRSGRWGGKKVECGIHIQATDTANPDAAH</sequence>
<protein>
    <recommendedName>
        <fullName evidence="4">Adenosine 5'-phosphosulfate reductase</fullName>
        <shortName evidence="4">APS reductase</shortName>
        <ecNumber evidence="4">1.8.4.10</ecNumber>
    </recommendedName>
    <alternativeName>
        <fullName evidence="4">5'-adenylylsulfate reductase</fullName>
    </alternativeName>
    <alternativeName>
        <fullName evidence="4">Thioredoxin-dependent 5'-adenylylsulfate reductase</fullName>
    </alternativeName>
</protein>
<evidence type="ECO:0000313" key="6">
    <source>
        <dbReference type="EMBL" id="SDF35860.1"/>
    </source>
</evidence>
<feature type="binding site" evidence="4">
    <location>
        <position position="151"/>
    </location>
    <ligand>
        <name>[4Fe-4S] cluster</name>
        <dbReference type="ChEBI" id="CHEBI:49883"/>
    </ligand>
</feature>
<gene>
    <name evidence="4" type="primary">cysH</name>
    <name evidence="6" type="ORF">SAMN05444167_2164</name>
</gene>